<dbReference type="EMBL" id="CPZF01000004">
    <property type="protein sequence ID" value="CNF63707.1"/>
    <property type="molecule type" value="Genomic_DNA"/>
</dbReference>
<dbReference type="Pfam" id="PF07693">
    <property type="entry name" value="KAP_NTPase"/>
    <property type="match status" value="1"/>
</dbReference>
<name>A0A9P1PV59_YEREN</name>
<reference evidence="2 3" key="1">
    <citation type="submission" date="2015-03" db="EMBL/GenBank/DDBJ databases">
        <authorList>
            <consortium name="Pathogen Informatics"/>
            <person name="Murphy D."/>
        </authorList>
    </citation>
    <scope>NUCLEOTIDE SEQUENCE [LARGE SCALE GENOMIC DNA]</scope>
    <source>
        <strain evidence="2 3">IP27818</strain>
    </source>
</reference>
<proteinExistence type="predicted"/>
<dbReference type="Proteomes" id="UP000041356">
    <property type="component" value="Unassembled WGS sequence"/>
</dbReference>
<gene>
    <name evidence="2" type="ORF">ERS137939_01988</name>
</gene>
<protein>
    <submittedName>
        <fullName evidence="2">Predicted P-loop ATPase</fullName>
    </submittedName>
</protein>
<accession>A0A9P1PV59</accession>
<dbReference type="RefSeq" id="WP_050130854.1">
    <property type="nucleotide sequence ID" value="NZ_CPZF01000004.1"/>
</dbReference>
<dbReference type="AlphaFoldDB" id="A0A9P1PV59"/>
<dbReference type="InterPro" id="IPR027417">
    <property type="entry name" value="P-loop_NTPase"/>
</dbReference>
<dbReference type="InterPro" id="IPR011646">
    <property type="entry name" value="KAP_P-loop"/>
</dbReference>
<comment type="caution">
    <text evidence="2">The sequence shown here is derived from an EMBL/GenBank/DDBJ whole genome shotgun (WGS) entry which is preliminary data.</text>
</comment>
<evidence type="ECO:0000313" key="2">
    <source>
        <dbReference type="EMBL" id="CNF63707.1"/>
    </source>
</evidence>
<dbReference type="SUPFAM" id="SSF52540">
    <property type="entry name" value="P-loop containing nucleoside triphosphate hydrolases"/>
    <property type="match status" value="1"/>
</dbReference>
<organism evidence="2 3">
    <name type="scientific">Yersinia enterocolitica</name>
    <dbReference type="NCBI Taxonomy" id="630"/>
    <lineage>
        <taxon>Bacteria</taxon>
        <taxon>Pseudomonadati</taxon>
        <taxon>Pseudomonadota</taxon>
        <taxon>Gammaproteobacteria</taxon>
        <taxon>Enterobacterales</taxon>
        <taxon>Yersiniaceae</taxon>
        <taxon>Yersinia</taxon>
    </lineage>
</organism>
<sequence>MLFDWSKISRSEYPPDRLDRSKYAEFLTNFLIEKGKDENYVLNLNAQWGAGKTWFLRRWAEEIENQYPVVFIDAWKSDHSKDPFLAVITEIQHGLIDKTDKSLLKSPFIANAWRMIKSVAPEATKAVIKTKFGVDIDKATDFISSEGAADIGAKLVEAAMSAHEEANKSIEDFKKAINSWLESVIGSNRGYDYPLFIFIDELDRCRPTYAIEMLETIKHLFDMKRVVFVIATDKEQLEHSIKAVYGVGFDSQRYLNRFFNRTLTLRKPNHYEFIFEIVSSSVILQNHLGNKNNSWFIVEVGDSSYIEQYSKILSAISQVLHMDLRTINQWMERIEASIANISARFDFIFLALVLSVNCISSEKYNYITLGKLPVSSERDNFFKSMVGRGKLISESVSFKINGQVLGVSFPIDDYTNTSNSLRVKLIKLSIIELFYILWSIVIIDDKVDSLASTIKNFSRHLHQIDIFEIKDNAVLRAIILNDLKDSTLRLGDYADIVELACLLE</sequence>
<feature type="domain" description="KAP NTPase" evidence="1">
    <location>
        <begin position="20"/>
        <end position="331"/>
    </location>
</feature>
<dbReference type="Gene3D" id="3.40.50.300">
    <property type="entry name" value="P-loop containing nucleotide triphosphate hydrolases"/>
    <property type="match status" value="1"/>
</dbReference>
<evidence type="ECO:0000259" key="1">
    <source>
        <dbReference type="Pfam" id="PF07693"/>
    </source>
</evidence>
<evidence type="ECO:0000313" key="3">
    <source>
        <dbReference type="Proteomes" id="UP000041356"/>
    </source>
</evidence>